<evidence type="ECO:0000313" key="4">
    <source>
        <dbReference type="EMBL" id="TCS87758.1"/>
    </source>
</evidence>
<dbReference type="InterPro" id="IPR003439">
    <property type="entry name" value="ABC_transporter-like_ATP-bd"/>
</dbReference>
<keyword evidence="5" id="KW-1185">Reference proteome</keyword>
<evidence type="ECO:0000313" key="5">
    <source>
        <dbReference type="Proteomes" id="UP000295807"/>
    </source>
</evidence>
<dbReference type="PANTHER" id="PTHR43514:SF4">
    <property type="entry name" value="ABC TRANSPORTER I FAMILY MEMBER 10"/>
    <property type="match status" value="1"/>
</dbReference>
<dbReference type="PANTHER" id="PTHR43514">
    <property type="entry name" value="ABC TRANSPORTER I FAMILY MEMBER 10"/>
    <property type="match status" value="1"/>
</dbReference>
<name>A0A4V2UTU8_9SPHI</name>
<gene>
    <name evidence="4" type="ORF">EDD80_104105</name>
</gene>
<dbReference type="Proteomes" id="UP000295807">
    <property type="component" value="Unassembled WGS sequence"/>
</dbReference>
<dbReference type="Gene3D" id="3.40.50.300">
    <property type="entry name" value="P-loop containing nucleotide triphosphate hydrolases"/>
    <property type="match status" value="2"/>
</dbReference>
<dbReference type="Pfam" id="PF00005">
    <property type="entry name" value="ABC_tran"/>
    <property type="match status" value="2"/>
</dbReference>
<dbReference type="AlphaFoldDB" id="A0A4V2UTU8"/>
<reference evidence="4 5" key="1">
    <citation type="submission" date="2019-03" db="EMBL/GenBank/DDBJ databases">
        <title>Genomic Encyclopedia of Type Strains, Phase IV (KMG-IV): sequencing the most valuable type-strain genomes for metagenomic binning, comparative biology and taxonomic classification.</title>
        <authorList>
            <person name="Goeker M."/>
        </authorList>
    </citation>
    <scope>NUCLEOTIDE SEQUENCE [LARGE SCALE GENOMIC DNA]</scope>
    <source>
        <strain evidence="4 5">DSM 21100</strain>
    </source>
</reference>
<evidence type="ECO:0000259" key="3">
    <source>
        <dbReference type="PROSITE" id="PS50893"/>
    </source>
</evidence>
<dbReference type="PROSITE" id="PS50893">
    <property type="entry name" value="ABC_TRANSPORTER_2"/>
    <property type="match status" value="2"/>
</dbReference>
<proteinExistence type="predicted"/>
<dbReference type="GO" id="GO:0016887">
    <property type="term" value="F:ATP hydrolysis activity"/>
    <property type="evidence" value="ECO:0007669"/>
    <property type="project" value="InterPro"/>
</dbReference>
<keyword evidence="1" id="KW-0547">Nucleotide-binding</keyword>
<dbReference type="EMBL" id="SMAD01000004">
    <property type="protein sequence ID" value="TCS87758.1"/>
    <property type="molecule type" value="Genomic_DNA"/>
</dbReference>
<dbReference type="OrthoDB" id="9789994at2"/>
<dbReference type="InterPro" id="IPR050334">
    <property type="entry name" value="Molybdenum_import_ModC"/>
</dbReference>
<dbReference type="RefSeq" id="WP_132128846.1">
    <property type="nucleotide sequence ID" value="NZ_CP042432.1"/>
</dbReference>
<sequence>MLPFLTLDNIKVVYSAKEAINGLSLQVNEGEQWAITGGSGSGKTTLLETIAGKHLVREGEIHHHYYHRFLQSHTVDDPYFNYKRLIAEVSHQHHFKNRYNLSEFYYQQRFNSADADEAISVKDYLRDLSSEAHLNAQVIGDLHLEELLDRSLIKLSNGETRRLMFAAALIKRPELLLLDAPFTGLDTATRPYFHELINRLIASGITIVMATSENEIPEGITHVARLDKGKVAGVWKKPEFVAAQGEGAVKELRSETAGPDRELLERLLADRRPRTFEYAVRMRQVSVTYGDTPILQGIDWEVKRGECWALSGHNGAGKSALLSLINADNPQAYANDLFLFDKKRGSGESIWDIKKKTGYVSPELHQYFKTQDTCLQVVLSGLFDTLGLIRKCSPEQEARAASWLKALGIAGQAGQPFRRSSLSTQRLTLIARALVKNPPLLILDEPCQGMDAEQVQRIRLLIDAVCRISGTTLIYVSHYTDEIPSCVNKLLKLEHGKLAYSGKFPASS</sequence>
<comment type="caution">
    <text evidence="4">The sequence shown here is derived from an EMBL/GenBank/DDBJ whole genome shotgun (WGS) entry which is preliminary data.</text>
</comment>
<evidence type="ECO:0000256" key="1">
    <source>
        <dbReference type="ARBA" id="ARBA00022741"/>
    </source>
</evidence>
<dbReference type="InterPro" id="IPR027417">
    <property type="entry name" value="P-loop_NTPase"/>
</dbReference>
<protein>
    <submittedName>
        <fullName evidence="4">Molybdate transport system ATP-binding protein</fullName>
    </submittedName>
</protein>
<keyword evidence="2 4" id="KW-0067">ATP-binding</keyword>
<feature type="domain" description="ABC transporter" evidence="3">
    <location>
        <begin position="280"/>
        <end position="508"/>
    </location>
</feature>
<dbReference type="GO" id="GO:0005524">
    <property type="term" value="F:ATP binding"/>
    <property type="evidence" value="ECO:0007669"/>
    <property type="project" value="UniProtKB-KW"/>
</dbReference>
<dbReference type="SMART" id="SM00382">
    <property type="entry name" value="AAA"/>
    <property type="match status" value="2"/>
</dbReference>
<dbReference type="InterPro" id="IPR003593">
    <property type="entry name" value="AAA+_ATPase"/>
</dbReference>
<dbReference type="SUPFAM" id="SSF52540">
    <property type="entry name" value="P-loop containing nucleoside triphosphate hydrolases"/>
    <property type="match status" value="2"/>
</dbReference>
<organism evidence="4 5">
    <name type="scientific">Anseongella ginsenosidimutans</name>
    <dbReference type="NCBI Taxonomy" id="496056"/>
    <lineage>
        <taxon>Bacteria</taxon>
        <taxon>Pseudomonadati</taxon>
        <taxon>Bacteroidota</taxon>
        <taxon>Sphingobacteriia</taxon>
        <taxon>Sphingobacteriales</taxon>
        <taxon>Sphingobacteriaceae</taxon>
        <taxon>Anseongella</taxon>
    </lineage>
</organism>
<feature type="domain" description="ABC transporter" evidence="3">
    <location>
        <begin position="5"/>
        <end position="253"/>
    </location>
</feature>
<evidence type="ECO:0000256" key="2">
    <source>
        <dbReference type="ARBA" id="ARBA00022840"/>
    </source>
</evidence>
<accession>A0A4V2UTU8</accession>